<organism evidence="8 9">
    <name type="scientific">Ceratobasidium theobromae</name>
    <dbReference type="NCBI Taxonomy" id="1582974"/>
    <lineage>
        <taxon>Eukaryota</taxon>
        <taxon>Fungi</taxon>
        <taxon>Dikarya</taxon>
        <taxon>Basidiomycota</taxon>
        <taxon>Agaricomycotina</taxon>
        <taxon>Agaricomycetes</taxon>
        <taxon>Cantharellales</taxon>
        <taxon>Ceratobasidiaceae</taxon>
        <taxon>Ceratobasidium</taxon>
    </lineage>
</organism>
<dbReference type="Gene3D" id="4.10.60.10">
    <property type="entry name" value="Zinc finger, CCHC-type"/>
    <property type="match status" value="2"/>
</dbReference>
<comment type="caution">
    <text evidence="8">The sequence shown here is derived from an EMBL/GenBank/DDBJ whole genome shotgun (WGS) entry which is preliminary data.</text>
</comment>
<dbReference type="Proteomes" id="UP000383932">
    <property type="component" value="Unassembled WGS sequence"/>
</dbReference>
<dbReference type="Pfam" id="PF04676">
    <property type="entry name" value="CwfJ_C_2"/>
    <property type="match status" value="1"/>
</dbReference>
<keyword evidence="3 5" id="KW-0863">Zinc-finger</keyword>
<dbReference type="Pfam" id="PF04677">
    <property type="entry name" value="CwfJ_C_1"/>
    <property type="match status" value="1"/>
</dbReference>
<dbReference type="EMBL" id="SSOP01000002">
    <property type="protein sequence ID" value="KAB5596272.1"/>
    <property type="molecule type" value="Genomic_DNA"/>
</dbReference>
<evidence type="ECO:0000259" key="7">
    <source>
        <dbReference type="PROSITE" id="PS50158"/>
    </source>
</evidence>
<evidence type="ECO:0000256" key="6">
    <source>
        <dbReference type="SAM" id="MobiDB-lite"/>
    </source>
</evidence>
<dbReference type="SMART" id="SM00343">
    <property type="entry name" value="ZnF_C2HC"/>
    <property type="match status" value="4"/>
</dbReference>
<dbReference type="SUPFAM" id="SSF57756">
    <property type="entry name" value="Retrovirus zinc finger-like domains"/>
    <property type="match status" value="1"/>
</dbReference>
<sequence length="682" mass="73776">MSNSTKVLVVGSALGSITSLFEKVSAIDKKHGKFSVLLCAGDFFGDPSMTKEGPDEVELLLDGKIIVPMTTYIMQGMHELPTKVLARVSETGGEVCPNVIFLGKAGIMSVTEKIRMGCLGGILDIDKFTQTIDDPSSPYINQATIKAFSNHPLLASEQGNTLAFAKAASPGVASSPCVDILMTHLWPTSISRLSNTISPVLVDASGKQLDLATWSAPPLDALTLQCKPRYHFASSGGLPTPFFWEREPFVWDGEDQRVARFVNLGAFGDGGASVAPGAKKPRWFYAFSIAPVDSSTPQARPTNATPSPFYVPAAKMTKRAAENQDTSSTASFMWGSNPQGSEQAKRPRTDASNGSQKPLPPGYKCKHCSEENIHWGSDCPNKMEDRPPPGYKCNRCGSAEHYVRLCPTVPEGYVCKKCGGNDHFVRNCPNANAVKRPPETYSCRACGSNEHYFKNCPQAAPRQSQAKEIGPDECWFCLSNPKGQLIPTDPSISGKGPLIPGGGHLLLIPIAHYPTLLSAPPELAISIISEVEKYKSALRAFFAKHGAVAVMFEVARLTGRGGHAHIQVVPVPLEKAERVEVAFKEGAEREGLKWEQDAEAALEGAKRGGGNYFRVDLPDGRKMISLIRGSFNLQFGRATLANLLGVPERADWKACPEDDAQQQSDATKFKKAFSSYEPSVLE</sequence>
<dbReference type="PROSITE" id="PS50158">
    <property type="entry name" value="ZF_CCHC"/>
    <property type="match status" value="1"/>
</dbReference>
<name>A0A5N5QX01_9AGAM</name>
<dbReference type="GO" id="GO:0003676">
    <property type="term" value="F:nucleic acid binding"/>
    <property type="evidence" value="ECO:0007669"/>
    <property type="project" value="InterPro"/>
</dbReference>
<dbReference type="InterPro" id="IPR036265">
    <property type="entry name" value="HIT-like_sf"/>
</dbReference>
<dbReference type="SUPFAM" id="SSF54197">
    <property type="entry name" value="HIT-like"/>
    <property type="match status" value="1"/>
</dbReference>
<feature type="domain" description="CCHC-type" evidence="7">
    <location>
        <begin position="415"/>
        <end position="430"/>
    </location>
</feature>
<evidence type="ECO:0000256" key="2">
    <source>
        <dbReference type="ARBA" id="ARBA00022723"/>
    </source>
</evidence>
<dbReference type="Gene3D" id="3.30.428.10">
    <property type="entry name" value="HIT-like"/>
    <property type="match status" value="1"/>
</dbReference>
<dbReference type="OrthoDB" id="444325at2759"/>
<dbReference type="GO" id="GO:0071014">
    <property type="term" value="C:post-mRNA release spliceosomal complex"/>
    <property type="evidence" value="ECO:0007669"/>
    <property type="project" value="TreeGrafter"/>
</dbReference>
<feature type="compositionally biased region" description="Polar residues" evidence="6">
    <location>
        <begin position="323"/>
        <end position="342"/>
    </location>
</feature>
<dbReference type="CDD" id="cd07380">
    <property type="entry name" value="MPP_CWF19_N"/>
    <property type="match status" value="1"/>
</dbReference>
<keyword evidence="4" id="KW-0862">Zinc</keyword>
<evidence type="ECO:0000256" key="5">
    <source>
        <dbReference type="PROSITE-ProRule" id="PRU00047"/>
    </source>
</evidence>
<keyword evidence="9" id="KW-1185">Reference proteome</keyword>
<accession>A0A5N5QX01</accession>
<dbReference type="GO" id="GO:0061632">
    <property type="term" value="F:RNA lariat debranching enzyme activator activity"/>
    <property type="evidence" value="ECO:0007669"/>
    <property type="project" value="TreeGrafter"/>
</dbReference>
<dbReference type="GO" id="GO:0008270">
    <property type="term" value="F:zinc ion binding"/>
    <property type="evidence" value="ECO:0007669"/>
    <property type="project" value="UniProtKB-KW"/>
</dbReference>
<dbReference type="PANTHER" id="PTHR12072:SF4">
    <property type="entry name" value="CWF19-LIKE PROTEIN 1"/>
    <property type="match status" value="1"/>
</dbReference>
<dbReference type="InterPro" id="IPR001878">
    <property type="entry name" value="Znf_CCHC"/>
</dbReference>
<dbReference type="InterPro" id="IPR025829">
    <property type="entry name" value="Zn_knuckle_CX2CX3GHX4C"/>
</dbReference>
<reference evidence="8 9" key="1">
    <citation type="journal article" date="2019" name="Fungal Biol. Biotechnol.">
        <title>Draft genome sequence of fastidious pathogen Ceratobasidium theobromae, which causes vascular-streak dieback in Theobroma cacao.</title>
        <authorList>
            <person name="Ali S.S."/>
            <person name="Asman A."/>
            <person name="Shao J."/>
            <person name="Firmansyah A.P."/>
            <person name="Susilo A.W."/>
            <person name="Rosmana A."/>
            <person name="McMahon P."/>
            <person name="Junaid M."/>
            <person name="Guest D."/>
            <person name="Kheng T.Y."/>
            <person name="Meinhardt L.W."/>
            <person name="Bailey B.A."/>
        </authorList>
    </citation>
    <scope>NUCLEOTIDE SEQUENCE [LARGE SCALE GENOMIC DNA]</scope>
    <source>
        <strain evidence="8 9">CT2</strain>
    </source>
</reference>
<evidence type="ECO:0000256" key="3">
    <source>
        <dbReference type="ARBA" id="ARBA00022771"/>
    </source>
</evidence>
<dbReference type="AlphaFoldDB" id="A0A5N5QX01"/>
<feature type="region of interest" description="Disordered" evidence="6">
    <location>
        <begin position="318"/>
        <end position="360"/>
    </location>
</feature>
<keyword evidence="2" id="KW-0479">Metal-binding</keyword>
<dbReference type="InterPro" id="IPR006767">
    <property type="entry name" value="Cwf19-like_C_dom-2"/>
</dbReference>
<dbReference type="InterPro" id="IPR006768">
    <property type="entry name" value="Cwf19-like_C_dom-1"/>
</dbReference>
<evidence type="ECO:0000313" key="9">
    <source>
        <dbReference type="Proteomes" id="UP000383932"/>
    </source>
</evidence>
<gene>
    <name evidence="8" type="ORF">CTheo_257</name>
</gene>
<evidence type="ECO:0000256" key="4">
    <source>
        <dbReference type="ARBA" id="ARBA00022833"/>
    </source>
</evidence>
<dbReference type="GO" id="GO:0000398">
    <property type="term" value="P:mRNA splicing, via spliceosome"/>
    <property type="evidence" value="ECO:0007669"/>
    <property type="project" value="TreeGrafter"/>
</dbReference>
<protein>
    <submittedName>
        <fullName evidence="8">Nucleus protein</fullName>
    </submittedName>
</protein>
<dbReference type="Pfam" id="PF13696">
    <property type="entry name" value="zf-CCHC_2"/>
    <property type="match status" value="1"/>
</dbReference>
<keyword evidence="1" id="KW-0507">mRNA processing</keyword>
<evidence type="ECO:0000313" key="8">
    <source>
        <dbReference type="EMBL" id="KAB5596272.1"/>
    </source>
</evidence>
<evidence type="ECO:0000256" key="1">
    <source>
        <dbReference type="ARBA" id="ARBA00022664"/>
    </source>
</evidence>
<dbReference type="InterPro" id="IPR036875">
    <property type="entry name" value="Znf_CCHC_sf"/>
</dbReference>
<dbReference type="InterPro" id="IPR040194">
    <property type="entry name" value="Cwf19-like"/>
</dbReference>
<proteinExistence type="predicted"/>
<dbReference type="PANTHER" id="PTHR12072">
    <property type="entry name" value="CWF19, CELL CYCLE CONTROL PROTEIN"/>
    <property type="match status" value="1"/>
</dbReference>